<dbReference type="SUPFAM" id="SSF144232">
    <property type="entry name" value="HIT/MYND zinc finger-like"/>
    <property type="match status" value="1"/>
</dbReference>
<keyword evidence="2 4" id="KW-0863">Zinc-finger</keyword>
<dbReference type="Gene3D" id="6.10.140.2220">
    <property type="match status" value="1"/>
</dbReference>
<dbReference type="PANTHER" id="PTHR47570">
    <property type="entry name" value="ZINC ION BINDING PROTEIN"/>
    <property type="match status" value="1"/>
</dbReference>
<proteinExistence type="predicted"/>
<protein>
    <recommendedName>
        <fullName evidence="5">MYND-type domain-containing protein</fullName>
    </recommendedName>
</protein>
<dbReference type="GO" id="GO:0008270">
    <property type="term" value="F:zinc ion binding"/>
    <property type="evidence" value="ECO:0007669"/>
    <property type="project" value="UniProtKB-KW"/>
</dbReference>
<evidence type="ECO:0000256" key="4">
    <source>
        <dbReference type="PROSITE-ProRule" id="PRU00134"/>
    </source>
</evidence>
<dbReference type="InterPro" id="IPR002893">
    <property type="entry name" value="Znf_MYND"/>
</dbReference>
<gene>
    <name evidence="6" type="ORF">J5N97_024036</name>
</gene>
<evidence type="ECO:0000256" key="2">
    <source>
        <dbReference type="ARBA" id="ARBA00022771"/>
    </source>
</evidence>
<evidence type="ECO:0000259" key="5">
    <source>
        <dbReference type="PROSITE" id="PS50865"/>
    </source>
</evidence>
<reference evidence="6" key="2">
    <citation type="journal article" date="2022" name="Hortic Res">
        <title>The genome of Dioscorea zingiberensis sheds light on the biosynthesis, origin and evolution of the medicinally important diosgenin saponins.</title>
        <authorList>
            <person name="Li Y."/>
            <person name="Tan C."/>
            <person name="Li Z."/>
            <person name="Guo J."/>
            <person name="Li S."/>
            <person name="Chen X."/>
            <person name="Wang C."/>
            <person name="Dai X."/>
            <person name="Yang H."/>
            <person name="Song W."/>
            <person name="Hou L."/>
            <person name="Xu J."/>
            <person name="Tong Z."/>
            <person name="Xu A."/>
            <person name="Yuan X."/>
            <person name="Wang W."/>
            <person name="Yang Q."/>
            <person name="Chen L."/>
            <person name="Sun Z."/>
            <person name="Wang K."/>
            <person name="Pan B."/>
            <person name="Chen J."/>
            <person name="Bao Y."/>
            <person name="Liu F."/>
            <person name="Qi X."/>
            <person name="Gang D.R."/>
            <person name="Wen J."/>
            <person name="Li J."/>
        </authorList>
    </citation>
    <scope>NUCLEOTIDE SEQUENCE</scope>
    <source>
        <strain evidence="6">Dzin_1.0</strain>
    </source>
</reference>
<dbReference type="PANTHER" id="PTHR47570:SF1">
    <property type="entry name" value="ZINC ION BINDING PROTEIN"/>
    <property type="match status" value="1"/>
</dbReference>
<comment type="caution">
    <text evidence="6">The sequence shown here is derived from an EMBL/GenBank/DDBJ whole genome shotgun (WGS) entry which is preliminary data.</text>
</comment>
<keyword evidence="7" id="KW-1185">Reference proteome</keyword>
<reference evidence="6" key="1">
    <citation type="submission" date="2021-03" db="EMBL/GenBank/DDBJ databases">
        <authorList>
            <person name="Li Z."/>
            <person name="Yang C."/>
        </authorList>
    </citation>
    <scope>NUCLEOTIDE SEQUENCE</scope>
    <source>
        <strain evidence="6">Dzin_1.0</strain>
        <tissue evidence="6">Leaf</tissue>
    </source>
</reference>
<dbReference type="PROSITE" id="PS50865">
    <property type="entry name" value="ZF_MYND_2"/>
    <property type="match status" value="1"/>
</dbReference>
<name>A0A9D5C6D9_9LILI</name>
<dbReference type="InterPro" id="IPR046824">
    <property type="entry name" value="Mss51-like_C"/>
</dbReference>
<evidence type="ECO:0000313" key="6">
    <source>
        <dbReference type="EMBL" id="KAJ0967119.1"/>
    </source>
</evidence>
<feature type="domain" description="MYND-type" evidence="5">
    <location>
        <begin position="1"/>
        <end position="46"/>
    </location>
</feature>
<dbReference type="Pfam" id="PF01753">
    <property type="entry name" value="zf-MYND"/>
    <property type="match status" value="1"/>
</dbReference>
<accession>A0A9D5C6D9</accession>
<dbReference type="AlphaFoldDB" id="A0A9D5C6D9"/>
<evidence type="ECO:0000313" key="7">
    <source>
        <dbReference type="Proteomes" id="UP001085076"/>
    </source>
</evidence>
<evidence type="ECO:0000256" key="1">
    <source>
        <dbReference type="ARBA" id="ARBA00022723"/>
    </source>
</evidence>
<keyword evidence="3" id="KW-0862">Zinc</keyword>
<dbReference type="Proteomes" id="UP001085076">
    <property type="component" value="Miscellaneous, Linkage group lg07"/>
</dbReference>
<dbReference type="Pfam" id="PF20179">
    <property type="entry name" value="MSS51_C"/>
    <property type="match status" value="1"/>
</dbReference>
<dbReference type="OrthoDB" id="5282002at2759"/>
<organism evidence="6 7">
    <name type="scientific">Dioscorea zingiberensis</name>
    <dbReference type="NCBI Taxonomy" id="325984"/>
    <lineage>
        <taxon>Eukaryota</taxon>
        <taxon>Viridiplantae</taxon>
        <taxon>Streptophyta</taxon>
        <taxon>Embryophyta</taxon>
        <taxon>Tracheophyta</taxon>
        <taxon>Spermatophyta</taxon>
        <taxon>Magnoliopsida</taxon>
        <taxon>Liliopsida</taxon>
        <taxon>Dioscoreales</taxon>
        <taxon>Dioscoreaceae</taxon>
        <taxon>Dioscorea</taxon>
    </lineage>
</organism>
<dbReference type="EMBL" id="JAGGNH010000007">
    <property type="protein sequence ID" value="KAJ0967119.1"/>
    <property type="molecule type" value="Genomic_DNA"/>
</dbReference>
<evidence type="ECO:0000256" key="3">
    <source>
        <dbReference type="ARBA" id="ARBA00022833"/>
    </source>
</evidence>
<sequence>MECAARGSGTPCAPGPPTRRCGNCGAVAYCSLSHQMSHWNDHKDECPRLQQQMRRADALNDFPFSFTVESTLLGGVRCSFLDSIGLHRTGIWRSECCCAPSVMQSNNPGIDGEFGDWSLASTLCPCTEPRSPISTYLSGWKDYYQWRSLPLDSPVAILLHWPLTIYHCFQLSSVQTLTKEVSDKLHIHYLGPDKELHQLAVFGELKALFPGIQLHIELIGPAVPKFRDGEEASLCCYLPCSDESCLCKSYKELYDGGCEGKSSTVTLKLRKGFYHERVRDILKDSCPHLIVAPNAGVAAYASWLPTIELIKEMGIPAVFTDFCEEAAHLAAGCISSVTRSPLRLPIQINPFRQPLVMEDSALYLPCYSNCFIFGM</sequence>
<keyword evidence="1" id="KW-0479">Metal-binding</keyword>